<evidence type="ECO:0000256" key="1">
    <source>
        <dbReference type="ARBA" id="ARBA00006814"/>
    </source>
</evidence>
<dbReference type="Gene3D" id="3.40.50.1450">
    <property type="entry name" value="HybD-like"/>
    <property type="match status" value="1"/>
</dbReference>
<dbReference type="GO" id="GO:0008047">
    <property type="term" value="F:enzyme activator activity"/>
    <property type="evidence" value="ECO:0007669"/>
    <property type="project" value="InterPro"/>
</dbReference>
<gene>
    <name evidence="5" type="ORF">IFK94_09670</name>
</gene>
<comment type="similarity">
    <text evidence="1">Belongs to the peptidase A31 family.</text>
</comment>
<dbReference type="Proteomes" id="UP000648239">
    <property type="component" value="Unassembled WGS sequence"/>
</dbReference>
<dbReference type="PANTHER" id="PTHR30302:SF1">
    <property type="entry name" value="HYDROGENASE 2 MATURATION PROTEASE"/>
    <property type="match status" value="1"/>
</dbReference>
<comment type="caution">
    <text evidence="5">The sequence shown here is derived from an EMBL/GenBank/DDBJ whole genome shotgun (WGS) entry which is preliminary data.</text>
</comment>
<dbReference type="SUPFAM" id="SSF53163">
    <property type="entry name" value="HybD-like"/>
    <property type="match status" value="1"/>
</dbReference>
<dbReference type="AlphaFoldDB" id="A0A8J6XZN4"/>
<dbReference type="GO" id="GO:0004190">
    <property type="term" value="F:aspartic-type endopeptidase activity"/>
    <property type="evidence" value="ECO:0007669"/>
    <property type="project" value="UniProtKB-KW"/>
</dbReference>
<dbReference type="NCBIfam" id="TIGR00072">
    <property type="entry name" value="hydrog_prot"/>
    <property type="match status" value="1"/>
</dbReference>
<evidence type="ECO:0000313" key="5">
    <source>
        <dbReference type="EMBL" id="MBD3868380.1"/>
    </source>
</evidence>
<dbReference type="EMBL" id="JACXWD010000030">
    <property type="protein sequence ID" value="MBD3868380.1"/>
    <property type="molecule type" value="Genomic_DNA"/>
</dbReference>
<dbReference type="InterPro" id="IPR000671">
    <property type="entry name" value="Peptidase_A31"/>
</dbReference>
<sequence>MSKPVAGTLVVGVGNTLLGDEGVGVHVIRHMEGMDLPAGLELLDGGTGGFLLLGPMQEAGRVVLIDATLDDQPTGTITKLRPKFSSDYPRTLTAHDIGLKDVLDAFYLTGSDPPEVTLFAVTIPEPSGLTLDLSKEIDAIVPEIARQVLEEVD</sequence>
<dbReference type="PANTHER" id="PTHR30302">
    <property type="entry name" value="HYDROGENASE 1 MATURATION PROTEASE"/>
    <property type="match status" value="1"/>
</dbReference>
<evidence type="ECO:0000256" key="3">
    <source>
        <dbReference type="ARBA" id="ARBA00022750"/>
    </source>
</evidence>
<dbReference type="InterPro" id="IPR023430">
    <property type="entry name" value="Pept_HybD-like_dom_sf"/>
</dbReference>
<dbReference type="Pfam" id="PF01750">
    <property type="entry name" value="HycI"/>
    <property type="match status" value="1"/>
</dbReference>
<proteinExistence type="inferred from homology"/>
<evidence type="ECO:0000256" key="4">
    <source>
        <dbReference type="ARBA" id="ARBA00022801"/>
    </source>
</evidence>
<name>A0A8J6XZN4_9BACT</name>
<accession>A0A8J6XZN4</accession>
<keyword evidence="3" id="KW-0064">Aspartyl protease</keyword>
<reference evidence="5 6" key="1">
    <citation type="submission" date="2020-08" db="EMBL/GenBank/DDBJ databases">
        <title>Acidobacteriota in marine sediments use diverse sulfur dissimilation pathways.</title>
        <authorList>
            <person name="Wasmund K."/>
        </authorList>
    </citation>
    <scope>NUCLEOTIDE SEQUENCE [LARGE SCALE GENOMIC DNA]</scope>
    <source>
        <strain evidence="5">MAG AM4</strain>
    </source>
</reference>
<dbReference type="GO" id="GO:0016485">
    <property type="term" value="P:protein processing"/>
    <property type="evidence" value="ECO:0007669"/>
    <property type="project" value="TreeGrafter"/>
</dbReference>
<keyword evidence="2 5" id="KW-0645">Protease</keyword>
<dbReference type="PRINTS" id="PR00446">
    <property type="entry name" value="HYDRGNUPTAKE"/>
</dbReference>
<protein>
    <submittedName>
        <fullName evidence="5">Hydrogenase maturation protease</fullName>
    </submittedName>
</protein>
<evidence type="ECO:0000256" key="2">
    <source>
        <dbReference type="ARBA" id="ARBA00022670"/>
    </source>
</evidence>
<organism evidence="5 6">
    <name type="scientific">Candidatus Polarisedimenticola svalbardensis</name>
    <dbReference type="NCBI Taxonomy" id="2886004"/>
    <lineage>
        <taxon>Bacteria</taxon>
        <taxon>Pseudomonadati</taxon>
        <taxon>Acidobacteriota</taxon>
        <taxon>Candidatus Polarisedimenticolia</taxon>
        <taxon>Candidatus Polarisedimenticolales</taxon>
        <taxon>Candidatus Polarisedimenticolaceae</taxon>
        <taxon>Candidatus Polarisedimenticola</taxon>
    </lineage>
</organism>
<evidence type="ECO:0000313" key="6">
    <source>
        <dbReference type="Proteomes" id="UP000648239"/>
    </source>
</evidence>
<keyword evidence="4" id="KW-0378">Hydrolase</keyword>